<feature type="domain" description="ASCH" evidence="1">
    <location>
        <begin position="12"/>
        <end position="75"/>
    </location>
</feature>
<dbReference type="AlphaFoldDB" id="A0A1F7XA45"/>
<evidence type="ECO:0000313" key="2">
    <source>
        <dbReference type="EMBL" id="OGM11649.1"/>
    </source>
</evidence>
<dbReference type="InterPro" id="IPR007374">
    <property type="entry name" value="ASCH_domain"/>
</dbReference>
<dbReference type="InterPro" id="IPR015947">
    <property type="entry name" value="PUA-like_sf"/>
</dbReference>
<proteinExistence type="predicted"/>
<dbReference type="Proteomes" id="UP000179013">
    <property type="component" value="Unassembled WGS sequence"/>
</dbReference>
<dbReference type="Gene3D" id="2.30.130.30">
    <property type="entry name" value="Hypothetical protein"/>
    <property type="match status" value="1"/>
</dbReference>
<dbReference type="SUPFAM" id="SSF88697">
    <property type="entry name" value="PUA domain-like"/>
    <property type="match status" value="1"/>
</dbReference>
<gene>
    <name evidence="2" type="ORF">A2V80_03625</name>
</gene>
<reference evidence="2 3" key="1">
    <citation type="journal article" date="2016" name="Nat. Commun.">
        <title>Thousands of microbial genomes shed light on interconnected biogeochemical processes in an aquifer system.</title>
        <authorList>
            <person name="Anantharaman K."/>
            <person name="Brown C.T."/>
            <person name="Hug L.A."/>
            <person name="Sharon I."/>
            <person name="Castelle C.J."/>
            <person name="Probst A.J."/>
            <person name="Thomas B.C."/>
            <person name="Singh A."/>
            <person name="Wilkins M.J."/>
            <person name="Karaoz U."/>
            <person name="Brodie E.L."/>
            <person name="Williams K.H."/>
            <person name="Hubbard S.S."/>
            <person name="Banfield J.F."/>
        </authorList>
    </citation>
    <scope>NUCLEOTIDE SEQUENCE [LARGE SCALE GENOMIC DNA]</scope>
</reference>
<dbReference type="Pfam" id="PF04266">
    <property type="entry name" value="ASCH"/>
    <property type="match status" value="1"/>
</dbReference>
<dbReference type="EMBL" id="MGFU01000056">
    <property type="protein sequence ID" value="OGM11649.1"/>
    <property type="molecule type" value="Genomic_DNA"/>
</dbReference>
<accession>A0A1F7XA45</accession>
<organism evidence="2 3">
    <name type="scientific">Candidatus Woesebacteria bacterium RBG_16_39_8b</name>
    <dbReference type="NCBI Taxonomy" id="1802482"/>
    <lineage>
        <taxon>Bacteria</taxon>
        <taxon>Candidatus Woeseibacteriota</taxon>
    </lineage>
</organism>
<sequence>MKVKKKTYKAISLMQPWANLVATGKKTIETRKWKTDYRGKIVICSSKKPPISPAGYALCTAELYHIEPMKKEHEKKACIKVYPGAYSWFLKNVKPFKRPIPVKGHLGILSLKI</sequence>
<evidence type="ECO:0000313" key="3">
    <source>
        <dbReference type="Proteomes" id="UP000179013"/>
    </source>
</evidence>
<protein>
    <recommendedName>
        <fullName evidence="1">ASCH domain-containing protein</fullName>
    </recommendedName>
</protein>
<comment type="caution">
    <text evidence="2">The sequence shown here is derived from an EMBL/GenBank/DDBJ whole genome shotgun (WGS) entry which is preliminary data.</text>
</comment>
<evidence type="ECO:0000259" key="1">
    <source>
        <dbReference type="Pfam" id="PF04266"/>
    </source>
</evidence>
<name>A0A1F7XA45_9BACT</name>